<dbReference type="AlphaFoldDB" id="A0A182LXJ4"/>
<reference evidence="2" key="2">
    <citation type="submission" date="2020-05" db="UniProtKB">
        <authorList>
            <consortium name="EnsemblMetazoa"/>
        </authorList>
    </citation>
    <scope>IDENTIFICATION</scope>
    <source>
        <strain evidence="2">A-37</strain>
    </source>
</reference>
<reference evidence="3" key="1">
    <citation type="submission" date="2013-09" db="EMBL/GenBank/DDBJ databases">
        <title>The Genome Sequence of Anopheles culicifacies species A.</title>
        <authorList>
            <consortium name="The Broad Institute Genomics Platform"/>
            <person name="Neafsey D.E."/>
            <person name="Besansky N."/>
            <person name="Howell P."/>
            <person name="Walton C."/>
            <person name="Young S.K."/>
            <person name="Zeng Q."/>
            <person name="Gargeya S."/>
            <person name="Fitzgerald M."/>
            <person name="Haas B."/>
            <person name="Abouelleil A."/>
            <person name="Allen A.W."/>
            <person name="Alvarado L."/>
            <person name="Arachchi H.M."/>
            <person name="Berlin A.M."/>
            <person name="Chapman S.B."/>
            <person name="Gainer-Dewar J."/>
            <person name="Goldberg J."/>
            <person name="Griggs A."/>
            <person name="Gujja S."/>
            <person name="Hansen M."/>
            <person name="Howarth C."/>
            <person name="Imamovic A."/>
            <person name="Ireland A."/>
            <person name="Larimer J."/>
            <person name="McCowan C."/>
            <person name="Murphy C."/>
            <person name="Pearson M."/>
            <person name="Poon T.W."/>
            <person name="Priest M."/>
            <person name="Roberts A."/>
            <person name="Saif S."/>
            <person name="Shea T."/>
            <person name="Sisk P."/>
            <person name="Sykes S."/>
            <person name="Wortman J."/>
            <person name="Nusbaum C."/>
            <person name="Birren B."/>
        </authorList>
    </citation>
    <scope>NUCLEOTIDE SEQUENCE [LARGE SCALE GENOMIC DNA]</scope>
    <source>
        <strain evidence="3">A-37</strain>
    </source>
</reference>
<evidence type="ECO:0000313" key="3">
    <source>
        <dbReference type="Proteomes" id="UP000075883"/>
    </source>
</evidence>
<accession>A0A182LXJ4</accession>
<sequence>MESSKSFFIRDLLEQSFTTRLISDDEENSDIDIEDRSSDSETIGHFNAYITNENDTSENIHRTLLATIERESKANCNLSSTQDGHTSAIIVKSGRKPRRRRTAFTHAQLAYLERKFRTKWKRQNQLRMEQLRHQATLEKGLISVSTTVGGSVPTRHLHQQSDAAAASSLPVARSGNQCCQTSSALAVSSPFVSSNPCSFLTSAAAAIFRNVGQPWSSSSLLKRSFYRQHHDLNTNSMKVYCNYQNHRNRSFDYDRLSK</sequence>
<dbReference type="GO" id="GO:0005634">
    <property type="term" value="C:nucleus"/>
    <property type="evidence" value="ECO:0007669"/>
    <property type="project" value="UniProtKB-SubCell"/>
</dbReference>
<dbReference type="VEuPathDB" id="VectorBase:ACUA004360"/>
<proteinExistence type="predicted"/>
<evidence type="ECO:0000256" key="1">
    <source>
        <dbReference type="ARBA" id="ARBA00004123"/>
    </source>
</evidence>
<organism evidence="2 3">
    <name type="scientific">Anopheles culicifacies</name>
    <dbReference type="NCBI Taxonomy" id="139723"/>
    <lineage>
        <taxon>Eukaryota</taxon>
        <taxon>Metazoa</taxon>
        <taxon>Ecdysozoa</taxon>
        <taxon>Arthropoda</taxon>
        <taxon>Hexapoda</taxon>
        <taxon>Insecta</taxon>
        <taxon>Pterygota</taxon>
        <taxon>Neoptera</taxon>
        <taxon>Endopterygota</taxon>
        <taxon>Diptera</taxon>
        <taxon>Nematocera</taxon>
        <taxon>Culicoidea</taxon>
        <taxon>Culicidae</taxon>
        <taxon>Anophelinae</taxon>
        <taxon>Anopheles</taxon>
        <taxon>culicifacies species complex</taxon>
    </lineage>
</organism>
<evidence type="ECO:0008006" key="4">
    <source>
        <dbReference type="Google" id="ProtNLM"/>
    </source>
</evidence>
<dbReference type="EMBL" id="AXCM01004366">
    <property type="status" value="NOT_ANNOTATED_CDS"/>
    <property type="molecule type" value="Genomic_DNA"/>
</dbReference>
<evidence type="ECO:0000313" key="2">
    <source>
        <dbReference type="EnsemblMetazoa" id="ACUA004360-PA"/>
    </source>
</evidence>
<name>A0A182LXJ4_9DIPT</name>
<dbReference type="InterPro" id="IPR009057">
    <property type="entry name" value="Homeodomain-like_sf"/>
</dbReference>
<dbReference type="EnsemblMetazoa" id="ACUA004360-RA">
    <property type="protein sequence ID" value="ACUA004360-PA"/>
    <property type="gene ID" value="ACUA004360"/>
</dbReference>
<dbReference type="SUPFAM" id="SSF46689">
    <property type="entry name" value="Homeodomain-like"/>
    <property type="match status" value="1"/>
</dbReference>
<dbReference type="EMBL" id="AXCM01004367">
    <property type="status" value="NOT_ANNOTATED_CDS"/>
    <property type="molecule type" value="Genomic_DNA"/>
</dbReference>
<keyword evidence="3" id="KW-1185">Reference proteome</keyword>
<dbReference type="Proteomes" id="UP000075883">
    <property type="component" value="Unassembled WGS sequence"/>
</dbReference>
<comment type="subcellular location">
    <subcellularLocation>
        <location evidence="1">Nucleus</location>
    </subcellularLocation>
</comment>
<dbReference type="EMBL" id="AXCM01004365">
    <property type="status" value="NOT_ANNOTATED_CDS"/>
    <property type="molecule type" value="Genomic_DNA"/>
</dbReference>
<protein>
    <recommendedName>
        <fullName evidence="4">Homeobox domain-containing protein</fullName>
    </recommendedName>
</protein>